<gene>
    <name evidence="1" type="ORF">EG856_00580</name>
</gene>
<dbReference type="KEGG" id="mphi:EG856_00580"/>
<dbReference type="Proteomes" id="UP000289326">
    <property type="component" value="Chromosome"/>
</dbReference>
<evidence type="ECO:0000313" key="2">
    <source>
        <dbReference type="Proteomes" id="UP000289326"/>
    </source>
</evidence>
<evidence type="ECO:0000313" key="1">
    <source>
        <dbReference type="EMBL" id="QBF34428.1"/>
    </source>
</evidence>
<organism evidence="1 2">
    <name type="scientific">Mycoplasmopsis phocirhinis</name>
    <dbReference type="NCBI Taxonomy" id="142650"/>
    <lineage>
        <taxon>Bacteria</taxon>
        <taxon>Bacillati</taxon>
        <taxon>Mycoplasmatota</taxon>
        <taxon>Mycoplasmoidales</taxon>
        <taxon>Metamycoplasmataceae</taxon>
        <taxon>Mycoplasmopsis</taxon>
    </lineage>
</organism>
<sequence length="103" mass="12492">MNKYFKEYLAELENLYNTASHQFTPEISKKIREKIGRCKKINDLFSKSNKWYKFLIENKEKHFKEFGNDQDFAHLLSLIHDEIKNYDHTDFLLILKTEVNFLT</sequence>
<reference evidence="1 2" key="1">
    <citation type="submission" date="2019-01" db="EMBL/GenBank/DDBJ databases">
        <title>Complete sequence and annotation of the Mycoplasma phocirhinis strain 852T genome.</title>
        <authorList>
            <person name="Frasca S.Jr."/>
            <person name="Kutish G.F."/>
            <person name="Castellanos Gell J."/>
            <person name="Michaels D.L."/>
            <person name="Brown D.R."/>
        </authorList>
    </citation>
    <scope>NUCLEOTIDE SEQUENCE [LARGE SCALE GENOMIC DNA]</scope>
    <source>
        <strain evidence="1 2">852</strain>
    </source>
</reference>
<keyword evidence="2" id="KW-1185">Reference proteome</keyword>
<accession>A0A4P6MLT6</accession>
<dbReference type="EMBL" id="CP034841">
    <property type="protein sequence ID" value="QBF34428.1"/>
    <property type="molecule type" value="Genomic_DNA"/>
</dbReference>
<protein>
    <submittedName>
        <fullName evidence="1">Uncharacterized protein</fullName>
    </submittedName>
</protein>
<name>A0A4P6MLT6_9BACT</name>
<dbReference type="AlphaFoldDB" id="A0A4P6MLT6"/>
<proteinExistence type="predicted"/>
<dbReference type="RefSeq" id="WP_130429206.1">
    <property type="nucleotide sequence ID" value="NZ_CP034841.1"/>
</dbReference>